<accession>A0A5M9MR60</accession>
<comment type="caution">
    <text evidence="5">The sequence shown here is derived from an EMBL/GenBank/DDBJ whole genome shotgun (WGS) entry which is preliminary data.</text>
</comment>
<evidence type="ECO:0000256" key="3">
    <source>
        <dbReference type="ARBA" id="ARBA00022801"/>
    </source>
</evidence>
<dbReference type="OrthoDB" id="6509975at2759"/>
<dbReference type="PANTHER" id="PTHR20963">
    <property type="entry name" value="MULTIPLE INOSITOL POLYPHOSPHATE PHOSPHATASE-RELATED"/>
    <property type="match status" value="1"/>
</dbReference>
<sequence length="554" mass="63253">MHSWVTVLLATSAYATAVAQEQQVLVNPPSKTSTTSDVPDWFKTRPQSYQGHTATGAPPFLAQTNPAPFDLETWTANYPLETSEPIHGAGKKNAFHLMGNLSPYYPRANGLGVDEYPHPPGSNITQMHMIHRHGSRYPTVYEGEDLQEWADNISNAISLGARFKKKLAFLNNWSYKLGAEMLVTRGRQELFDSGVLNFYNYGALFNNETKIVVRTTTQDRMLKSAENFLSGFFNLEWTEKANLLAMIEHFNFNTSLMAVYACPRSQDLFGNYSLLPLNEWKNNYLQHRTRKLRRLSHNYNWTVEDSYKAQQLCAYETVAVGYSPFCRLFHYKDWKGFAYASDILFTASSGFQSPVGRALGITWVEEFLARVQGLPFNPLGNTAANMTLNTNPITFPVNQSLYLDFAHDNILVSVLTAFGLKQFNKYLPPDGPPDGQEFHSGKIVPFAARLNIEIIWAPYKVKRHRSHDVNKDPYIRGTEDTYYVHFLLNQRTIPLHDSFKKCEYRSDGWCELSTFLRIQSRSLKKANFDLSCTGNWTLGNYRDVHDGVPPKSWY</sequence>
<dbReference type="InterPro" id="IPR029033">
    <property type="entry name" value="His_PPase_superfam"/>
</dbReference>
<gene>
    <name evidence="5" type="ORF">ATNIH1004_006491</name>
</gene>
<reference evidence="5 6" key="1">
    <citation type="submission" date="2019-08" db="EMBL/GenBank/DDBJ databases">
        <title>The genome sequence of a newly discovered highly antifungal drug resistant Aspergillus species, Aspergillus tanneri NIH 1004.</title>
        <authorList>
            <person name="Mounaud S."/>
            <person name="Singh I."/>
            <person name="Joardar V."/>
            <person name="Pakala S."/>
            <person name="Pakala S."/>
            <person name="Venepally P."/>
            <person name="Chung J.K."/>
            <person name="Losada L."/>
            <person name="Nierman W.C."/>
        </authorList>
    </citation>
    <scope>NUCLEOTIDE SEQUENCE [LARGE SCALE GENOMIC DNA]</scope>
    <source>
        <strain evidence="5 6">NIH1004</strain>
    </source>
</reference>
<dbReference type="GO" id="GO:0003993">
    <property type="term" value="F:acid phosphatase activity"/>
    <property type="evidence" value="ECO:0007669"/>
    <property type="project" value="TreeGrafter"/>
</dbReference>
<evidence type="ECO:0000256" key="4">
    <source>
        <dbReference type="SAM" id="SignalP"/>
    </source>
</evidence>
<evidence type="ECO:0000313" key="5">
    <source>
        <dbReference type="EMBL" id="KAA8647790.1"/>
    </source>
</evidence>
<organism evidence="5 6">
    <name type="scientific">Aspergillus tanneri</name>
    <dbReference type="NCBI Taxonomy" id="1220188"/>
    <lineage>
        <taxon>Eukaryota</taxon>
        <taxon>Fungi</taxon>
        <taxon>Dikarya</taxon>
        <taxon>Ascomycota</taxon>
        <taxon>Pezizomycotina</taxon>
        <taxon>Eurotiomycetes</taxon>
        <taxon>Eurotiomycetidae</taxon>
        <taxon>Eurotiales</taxon>
        <taxon>Aspergillaceae</taxon>
        <taxon>Aspergillus</taxon>
        <taxon>Aspergillus subgen. Circumdati</taxon>
    </lineage>
</organism>
<name>A0A5M9MR60_9EURO</name>
<dbReference type="VEuPathDB" id="FungiDB:EYZ11_004709"/>
<comment type="similarity">
    <text evidence="1">Belongs to the histidine acid phosphatase family.</text>
</comment>
<dbReference type="InterPro" id="IPR000560">
    <property type="entry name" value="His_Pase_clade-2"/>
</dbReference>
<dbReference type="Pfam" id="PF00328">
    <property type="entry name" value="His_Phos_2"/>
    <property type="match status" value="1"/>
</dbReference>
<dbReference type="PANTHER" id="PTHR20963:SF43">
    <property type="entry name" value="PUTATIVE (AFU_ORTHOLOGUE AFUA_7G01240)-RELATED"/>
    <property type="match status" value="1"/>
</dbReference>
<dbReference type="Proteomes" id="UP000324241">
    <property type="component" value="Unassembled WGS sequence"/>
</dbReference>
<dbReference type="RefSeq" id="XP_033427151.1">
    <property type="nucleotide sequence ID" value="XM_033571119.1"/>
</dbReference>
<evidence type="ECO:0000256" key="1">
    <source>
        <dbReference type="ARBA" id="ARBA00005375"/>
    </source>
</evidence>
<feature type="chain" id="PRO_5024437027" description="3-phytase" evidence="4">
    <location>
        <begin position="20"/>
        <end position="554"/>
    </location>
</feature>
<dbReference type="PROSITE" id="PS00616">
    <property type="entry name" value="HIS_ACID_PHOSPHAT_1"/>
    <property type="match status" value="1"/>
</dbReference>
<feature type="signal peptide" evidence="4">
    <location>
        <begin position="1"/>
        <end position="19"/>
    </location>
</feature>
<dbReference type="InterPro" id="IPR033379">
    <property type="entry name" value="Acid_Pase_AS"/>
</dbReference>
<evidence type="ECO:0000313" key="6">
    <source>
        <dbReference type="Proteomes" id="UP000324241"/>
    </source>
</evidence>
<keyword evidence="4" id="KW-0732">Signal</keyword>
<dbReference type="PROSITE" id="PS00778">
    <property type="entry name" value="HIS_ACID_PHOSPHAT_2"/>
    <property type="match status" value="1"/>
</dbReference>
<dbReference type="SUPFAM" id="SSF53254">
    <property type="entry name" value="Phosphoglycerate mutase-like"/>
    <property type="match status" value="1"/>
</dbReference>
<dbReference type="EC" id="3.1.3.8" evidence="2"/>
<protein>
    <recommendedName>
        <fullName evidence="2">3-phytase</fullName>
        <ecNumber evidence="2">3.1.3.8</ecNumber>
    </recommendedName>
</protein>
<dbReference type="GO" id="GO:0016158">
    <property type="term" value="F:inositol hexakisphosphate 3-phosphatase activity"/>
    <property type="evidence" value="ECO:0007669"/>
    <property type="project" value="UniProtKB-EC"/>
</dbReference>
<keyword evidence="3" id="KW-0378">Hydrolase</keyword>
<proteinExistence type="inferred from homology"/>
<evidence type="ECO:0000256" key="2">
    <source>
        <dbReference type="ARBA" id="ARBA00012632"/>
    </source>
</evidence>
<dbReference type="CDD" id="cd07061">
    <property type="entry name" value="HP_HAP_like"/>
    <property type="match status" value="1"/>
</dbReference>
<dbReference type="GeneID" id="54329193"/>
<dbReference type="Gene3D" id="3.40.50.1240">
    <property type="entry name" value="Phosphoglycerate mutase-like"/>
    <property type="match status" value="1"/>
</dbReference>
<dbReference type="AlphaFoldDB" id="A0A5M9MR60"/>
<dbReference type="EMBL" id="QUQM01000004">
    <property type="protein sequence ID" value="KAA8647790.1"/>
    <property type="molecule type" value="Genomic_DNA"/>
</dbReference>